<dbReference type="Proteomes" id="UP000054560">
    <property type="component" value="Unassembled WGS sequence"/>
</dbReference>
<dbReference type="AlphaFoldDB" id="A0A0L0FV38"/>
<feature type="compositionally biased region" description="Polar residues" evidence="1">
    <location>
        <begin position="1"/>
        <end position="26"/>
    </location>
</feature>
<evidence type="ECO:0000313" key="3">
    <source>
        <dbReference type="Proteomes" id="UP000054560"/>
    </source>
</evidence>
<feature type="region of interest" description="Disordered" evidence="1">
    <location>
        <begin position="1"/>
        <end position="29"/>
    </location>
</feature>
<dbReference type="RefSeq" id="XP_014154328.1">
    <property type="nucleotide sequence ID" value="XM_014298853.1"/>
</dbReference>
<name>A0A0L0FV38_9EUKA</name>
<sequence length="521" mass="55977">MSAASATWSTPESVHSRHSQTVNATSPRALATDDISRRLSVVSLDDPGVSVDLLRSVDVSASAPHLPLPDIGELQVDGASPATAPSNLQKRTGRKGIDQLLQDTLDSKGSTPKRLLLSPKYLDTKGKTQSSSMEDLNGALSKSDNQHSRPKPFLLAVTANPVRRKSHATAVDRSVSSASTNLLQKRRLMPGRVSTSMTGLDLKTATGSSSPRKSGTTIQSARLHNRPRVNSNSGFQISQRHNRQRSAGPGADYTIAVGTRSPESTLCPSTSTTSSPVRSVRSASVLSASPTQDESPGKKSYSHHRVYSGSSSSIQSSNNTAIHSGSNSDRLQRGSGERMSRRTTIDSLTHFSQNVGLVIPEKRQSELSRKSPRPVAASKSRKKSLKCFETAENIVGSASILNDKLNTSGTVAVWSKSDATSTNSDRTYLDLLLLDDDEINEIGDTSTASVADEGQEPLDPRRQLYTGMSNAELEKKIADMISEIATTNITLVLELEARELYVAEKNKLTAKKKQLLKIGHG</sequence>
<dbReference type="EMBL" id="KQ242153">
    <property type="protein sequence ID" value="KNC80426.1"/>
    <property type="molecule type" value="Genomic_DNA"/>
</dbReference>
<reference evidence="2 3" key="1">
    <citation type="submission" date="2011-02" db="EMBL/GenBank/DDBJ databases">
        <title>The Genome Sequence of Sphaeroforma arctica JP610.</title>
        <authorList>
            <consortium name="The Broad Institute Genome Sequencing Platform"/>
            <person name="Russ C."/>
            <person name="Cuomo C."/>
            <person name="Young S.K."/>
            <person name="Zeng Q."/>
            <person name="Gargeya S."/>
            <person name="Alvarado L."/>
            <person name="Berlin A."/>
            <person name="Chapman S.B."/>
            <person name="Chen Z."/>
            <person name="Freedman E."/>
            <person name="Gellesch M."/>
            <person name="Goldberg J."/>
            <person name="Griggs A."/>
            <person name="Gujja S."/>
            <person name="Heilman E."/>
            <person name="Heiman D."/>
            <person name="Howarth C."/>
            <person name="Mehta T."/>
            <person name="Neiman D."/>
            <person name="Pearson M."/>
            <person name="Roberts A."/>
            <person name="Saif S."/>
            <person name="Shea T."/>
            <person name="Shenoy N."/>
            <person name="Sisk P."/>
            <person name="Stolte C."/>
            <person name="Sykes S."/>
            <person name="White J."/>
            <person name="Yandava C."/>
            <person name="Burger G."/>
            <person name="Gray M.W."/>
            <person name="Holland P.W.H."/>
            <person name="King N."/>
            <person name="Lang F.B.F."/>
            <person name="Roger A.J."/>
            <person name="Ruiz-Trillo I."/>
            <person name="Haas B."/>
            <person name="Nusbaum C."/>
            <person name="Birren B."/>
        </authorList>
    </citation>
    <scope>NUCLEOTIDE SEQUENCE [LARGE SCALE GENOMIC DNA]</scope>
    <source>
        <strain evidence="2 3">JP610</strain>
    </source>
</reference>
<dbReference type="GeneID" id="25907718"/>
<evidence type="ECO:0000256" key="1">
    <source>
        <dbReference type="SAM" id="MobiDB-lite"/>
    </source>
</evidence>
<keyword evidence="3" id="KW-1185">Reference proteome</keyword>
<protein>
    <submittedName>
        <fullName evidence="2">Uncharacterized protein</fullName>
    </submittedName>
</protein>
<evidence type="ECO:0000313" key="2">
    <source>
        <dbReference type="EMBL" id="KNC80426.1"/>
    </source>
</evidence>
<feature type="compositionally biased region" description="Basic and acidic residues" evidence="1">
    <location>
        <begin position="330"/>
        <end position="344"/>
    </location>
</feature>
<feature type="compositionally biased region" description="Low complexity" evidence="1">
    <location>
        <begin position="307"/>
        <end position="317"/>
    </location>
</feature>
<accession>A0A0L0FV38</accession>
<proteinExistence type="predicted"/>
<feature type="compositionally biased region" description="Polar residues" evidence="1">
    <location>
        <begin position="318"/>
        <end position="329"/>
    </location>
</feature>
<feature type="compositionally biased region" description="Polar residues" evidence="1">
    <location>
        <begin position="174"/>
        <end position="183"/>
    </location>
</feature>
<feature type="region of interest" description="Disordered" evidence="1">
    <location>
        <begin position="67"/>
        <end position="344"/>
    </location>
</feature>
<feature type="compositionally biased region" description="Polar residues" evidence="1">
    <location>
        <begin position="101"/>
        <end position="110"/>
    </location>
</feature>
<organism evidence="2 3">
    <name type="scientific">Sphaeroforma arctica JP610</name>
    <dbReference type="NCBI Taxonomy" id="667725"/>
    <lineage>
        <taxon>Eukaryota</taxon>
        <taxon>Ichthyosporea</taxon>
        <taxon>Ichthyophonida</taxon>
        <taxon>Sphaeroforma</taxon>
    </lineage>
</organism>
<gene>
    <name evidence="2" type="ORF">SARC_07214</name>
</gene>
<feature type="compositionally biased region" description="Low complexity" evidence="1">
    <location>
        <begin position="261"/>
        <end position="290"/>
    </location>
</feature>
<feature type="compositionally biased region" description="Polar residues" evidence="1">
    <location>
        <begin position="205"/>
        <end position="239"/>
    </location>
</feature>